<gene>
    <name evidence="1" type="ORF">SUNI508_08832</name>
</gene>
<dbReference type="EMBL" id="JARVKF010000398">
    <property type="protein sequence ID" value="KAK9417472.1"/>
    <property type="molecule type" value="Genomic_DNA"/>
</dbReference>
<accession>A0ABR2US26</accession>
<sequence>MAWSRLGLATNVKSDELKDVQHYLPLGGKNQMYPSTASLDVFLDRRENDQQDPVAAFSETSGSARWV</sequence>
<name>A0ABR2US26_9PEZI</name>
<evidence type="ECO:0000313" key="2">
    <source>
        <dbReference type="Proteomes" id="UP001408356"/>
    </source>
</evidence>
<reference evidence="1 2" key="1">
    <citation type="journal article" date="2024" name="J. Plant Pathol.">
        <title>Sequence and assembly of the genome of Seiridium unicorne, isolate CBS 538.82, causal agent of cypress canker disease.</title>
        <authorList>
            <person name="Scali E."/>
            <person name="Rocca G.D."/>
            <person name="Danti R."/>
            <person name="Garbelotto M."/>
            <person name="Barberini S."/>
            <person name="Baroncelli R."/>
            <person name="Emiliani G."/>
        </authorList>
    </citation>
    <scope>NUCLEOTIDE SEQUENCE [LARGE SCALE GENOMIC DNA]</scope>
    <source>
        <strain evidence="1 2">BM-138-508</strain>
    </source>
</reference>
<proteinExistence type="predicted"/>
<organism evidence="1 2">
    <name type="scientific">Seiridium unicorne</name>
    <dbReference type="NCBI Taxonomy" id="138068"/>
    <lineage>
        <taxon>Eukaryota</taxon>
        <taxon>Fungi</taxon>
        <taxon>Dikarya</taxon>
        <taxon>Ascomycota</taxon>
        <taxon>Pezizomycotina</taxon>
        <taxon>Sordariomycetes</taxon>
        <taxon>Xylariomycetidae</taxon>
        <taxon>Amphisphaeriales</taxon>
        <taxon>Sporocadaceae</taxon>
        <taxon>Seiridium</taxon>
    </lineage>
</organism>
<protein>
    <submittedName>
        <fullName evidence="1">Uncharacterized protein</fullName>
    </submittedName>
</protein>
<keyword evidence="2" id="KW-1185">Reference proteome</keyword>
<evidence type="ECO:0000313" key="1">
    <source>
        <dbReference type="EMBL" id="KAK9417472.1"/>
    </source>
</evidence>
<comment type="caution">
    <text evidence="1">The sequence shown here is derived from an EMBL/GenBank/DDBJ whole genome shotgun (WGS) entry which is preliminary data.</text>
</comment>
<dbReference type="Proteomes" id="UP001408356">
    <property type="component" value="Unassembled WGS sequence"/>
</dbReference>